<dbReference type="OrthoDB" id="422574at2759"/>
<dbReference type="Proteomes" id="UP000728032">
    <property type="component" value="Unassembled WGS sequence"/>
</dbReference>
<evidence type="ECO:0000259" key="3">
    <source>
        <dbReference type="PROSITE" id="PS50404"/>
    </source>
</evidence>
<accession>A0A7R9LZM5</accession>
<dbReference type="NCBIfam" id="NF005559">
    <property type="entry name" value="PRK07231.1"/>
    <property type="match status" value="1"/>
</dbReference>
<evidence type="ECO:0000313" key="6">
    <source>
        <dbReference type="Proteomes" id="UP000728032"/>
    </source>
</evidence>
<dbReference type="Gene3D" id="3.40.30.10">
    <property type="entry name" value="Glutaredoxin"/>
    <property type="match status" value="1"/>
</dbReference>
<dbReference type="SMART" id="SM00822">
    <property type="entry name" value="PKS_KR"/>
    <property type="match status" value="1"/>
</dbReference>
<reference evidence="5" key="1">
    <citation type="submission" date="2020-11" db="EMBL/GenBank/DDBJ databases">
        <authorList>
            <person name="Tran Van P."/>
        </authorList>
    </citation>
    <scope>NUCLEOTIDE SEQUENCE</scope>
</reference>
<proteinExistence type="predicted"/>
<evidence type="ECO:0000259" key="4">
    <source>
        <dbReference type="PROSITE" id="PS50405"/>
    </source>
</evidence>
<name>A0A7R9LZM5_9ACAR</name>
<dbReference type="InterPro" id="IPR004046">
    <property type="entry name" value="GST_C"/>
</dbReference>
<organism evidence="5">
    <name type="scientific">Oppiella nova</name>
    <dbReference type="NCBI Taxonomy" id="334625"/>
    <lineage>
        <taxon>Eukaryota</taxon>
        <taxon>Metazoa</taxon>
        <taxon>Ecdysozoa</taxon>
        <taxon>Arthropoda</taxon>
        <taxon>Chelicerata</taxon>
        <taxon>Arachnida</taxon>
        <taxon>Acari</taxon>
        <taxon>Acariformes</taxon>
        <taxon>Sarcoptiformes</taxon>
        <taxon>Oribatida</taxon>
        <taxon>Brachypylina</taxon>
        <taxon>Oppioidea</taxon>
        <taxon>Oppiidae</taxon>
        <taxon>Oppiella</taxon>
    </lineage>
</organism>
<dbReference type="SFLD" id="SFLDG01153">
    <property type="entry name" value="Main.4:_Theta-like"/>
    <property type="match status" value="1"/>
</dbReference>
<dbReference type="Pfam" id="PF13417">
    <property type="entry name" value="GST_N_3"/>
    <property type="match status" value="1"/>
</dbReference>
<dbReference type="PANTHER" id="PTHR43975">
    <property type="entry name" value="ZGC:101858"/>
    <property type="match status" value="1"/>
</dbReference>
<dbReference type="Gene3D" id="1.20.1050.10">
    <property type="match status" value="1"/>
</dbReference>
<gene>
    <name evidence="5" type="ORF">ONB1V03_LOCUS8032</name>
</gene>
<dbReference type="InterPro" id="IPR010987">
    <property type="entry name" value="Glutathione-S-Trfase_C-like"/>
</dbReference>
<dbReference type="PROSITE" id="PS50405">
    <property type="entry name" value="GST_CTER"/>
    <property type="match status" value="1"/>
</dbReference>
<dbReference type="AlphaFoldDB" id="A0A7R9LZM5"/>
<keyword evidence="6" id="KW-1185">Reference proteome</keyword>
<dbReference type="Pfam" id="PF00043">
    <property type="entry name" value="GST_C"/>
    <property type="match status" value="1"/>
</dbReference>
<dbReference type="InterPro" id="IPR036282">
    <property type="entry name" value="Glutathione-S-Trfase_C_sf"/>
</dbReference>
<dbReference type="InterPro" id="IPR057326">
    <property type="entry name" value="KR_dom"/>
</dbReference>
<protein>
    <submittedName>
        <fullName evidence="5">Uncharacterized protein</fullName>
    </submittedName>
</protein>
<dbReference type="SFLD" id="SFLDG00358">
    <property type="entry name" value="Main_(cytGST)"/>
    <property type="match status" value="1"/>
</dbReference>
<dbReference type="InterPro" id="IPR004045">
    <property type="entry name" value="Glutathione_S-Trfase_N"/>
</dbReference>
<dbReference type="PROSITE" id="PS50404">
    <property type="entry name" value="GST_NTER"/>
    <property type="match status" value="1"/>
</dbReference>
<dbReference type="FunFam" id="3.40.30.10:FF:000034">
    <property type="entry name" value="glutathione S-transferase 1"/>
    <property type="match status" value="1"/>
</dbReference>
<dbReference type="SUPFAM" id="SSF47616">
    <property type="entry name" value="GST C-terminal domain-like"/>
    <property type="match status" value="1"/>
</dbReference>
<dbReference type="InterPro" id="IPR036249">
    <property type="entry name" value="Thioredoxin-like_sf"/>
</dbReference>
<dbReference type="PRINTS" id="PR00081">
    <property type="entry name" value="GDHRDH"/>
</dbReference>
<dbReference type="FunFam" id="3.40.50.720:FF:000084">
    <property type="entry name" value="Short-chain dehydrogenase reductase"/>
    <property type="match status" value="1"/>
</dbReference>
<keyword evidence="2" id="KW-0560">Oxidoreductase</keyword>
<evidence type="ECO:0000256" key="1">
    <source>
        <dbReference type="ARBA" id="ARBA00011738"/>
    </source>
</evidence>
<evidence type="ECO:0000313" key="5">
    <source>
        <dbReference type="EMBL" id="CAD7650871.1"/>
    </source>
</evidence>
<dbReference type="SUPFAM" id="SSF51735">
    <property type="entry name" value="NAD(P)-binding Rossmann-fold domains"/>
    <property type="match status" value="1"/>
</dbReference>
<dbReference type="PRINTS" id="PR00080">
    <property type="entry name" value="SDRFAMILY"/>
</dbReference>
<dbReference type="EMBL" id="CAJPVJ010004370">
    <property type="protein sequence ID" value="CAG2168544.1"/>
    <property type="molecule type" value="Genomic_DNA"/>
</dbReference>
<dbReference type="GO" id="GO:0016491">
    <property type="term" value="F:oxidoreductase activity"/>
    <property type="evidence" value="ECO:0007669"/>
    <property type="project" value="UniProtKB-KW"/>
</dbReference>
<dbReference type="InterPro" id="IPR040079">
    <property type="entry name" value="Glutathione_S-Trfase"/>
</dbReference>
<comment type="subunit">
    <text evidence="1">Homodimer.</text>
</comment>
<feature type="domain" description="GST N-terminal" evidence="3">
    <location>
        <begin position="1"/>
        <end position="82"/>
    </location>
</feature>
<dbReference type="InterPro" id="IPR036291">
    <property type="entry name" value="NAD(P)-bd_dom_sf"/>
</dbReference>
<dbReference type="GO" id="GO:0006629">
    <property type="term" value="P:lipid metabolic process"/>
    <property type="evidence" value="ECO:0007669"/>
    <property type="project" value="UniProtKB-ARBA"/>
</dbReference>
<sequence>MPIDIYSFYASPFCRSVLMTARELNIDLNVIEIDPGAGDQFKPEFLKLNPSHKIPTIVDEGFVLWESRAVMQYLCNKYSPDSTLYPRDPKKRAIVDRWLNFDISLMESVKSGVMQKAFCGVDPPEDKITALKTNLKLTDQLIGDKKYVTGDHLTIADLALLVTTVPLLMTQYDLSDLPHLKRWLTSLSTGLPYFAEFNVFDQKVMGEWVAKSQQDFTGKVVLITGSSGGIGAVTAVEFARLGAQVVVTGRRKDRVSAVAKQCAEASPTGVKALEVVADVTNDDDCRRLVADTIKTFKKLDILINNAGRGIVSSIWDEDILDKYELIMNTNLRSVVWLTHLCVEHLEKTKGNIVNVSSIAALKPRDLLYSMSKAALDMFTKCVALELGPKGIRANVVNPSAVKTEFFEISRNLNKAKSDEFLKGMAEKYPLGRVGEPMDVTKAVLYLTSDDASFVTGSNFVVDGGAQYV</sequence>
<dbReference type="PANTHER" id="PTHR43975:SF2">
    <property type="entry name" value="EG:BACR7A4.14 PROTEIN-RELATED"/>
    <property type="match status" value="1"/>
</dbReference>
<dbReference type="Gene3D" id="3.40.50.720">
    <property type="entry name" value="NAD(P)-binding Rossmann-like Domain"/>
    <property type="match status" value="1"/>
</dbReference>
<dbReference type="PROSITE" id="PS00061">
    <property type="entry name" value="ADH_SHORT"/>
    <property type="match status" value="1"/>
</dbReference>
<dbReference type="InterPro" id="IPR002347">
    <property type="entry name" value="SDR_fam"/>
</dbReference>
<dbReference type="SFLD" id="SFLDS00019">
    <property type="entry name" value="Glutathione_Transferase_(cytos"/>
    <property type="match status" value="1"/>
</dbReference>
<dbReference type="SUPFAM" id="SSF52833">
    <property type="entry name" value="Thioredoxin-like"/>
    <property type="match status" value="1"/>
</dbReference>
<evidence type="ECO:0000256" key="2">
    <source>
        <dbReference type="ARBA" id="ARBA00023002"/>
    </source>
</evidence>
<feature type="domain" description="GST C-terminal" evidence="4">
    <location>
        <begin position="88"/>
        <end position="216"/>
    </location>
</feature>
<dbReference type="CDD" id="cd03177">
    <property type="entry name" value="GST_C_Delta_Epsilon"/>
    <property type="match status" value="1"/>
</dbReference>
<dbReference type="FunFam" id="1.20.1050.10:FF:000007">
    <property type="entry name" value="Glutathione S-transferase 1-1"/>
    <property type="match status" value="1"/>
</dbReference>
<dbReference type="InterPro" id="IPR020904">
    <property type="entry name" value="Sc_DH/Rdtase_CS"/>
</dbReference>
<dbReference type="CDD" id="cd03045">
    <property type="entry name" value="GST_N_Delta_Epsilon"/>
    <property type="match status" value="1"/>
</dbReference>
<dbReference type="EMBL" id="OC919195">
    <property type="protein sequence ID" value="CAD7650871.1"/>
    <property type="molecule type" value="Genomic_DNA"/>
</dbReference>
<dbReference type="Pfam" id="PF13561">
    <property type="entry name" value="adh_short_C2"/>
    <property type="match status" value="1"/>
</dbReference>